<evidence type="ECO:0000256" key="3">
    <source>
        <dbReference type="ARBA" id="ARBA00022692"/>
    </source>
</evidence>
<dbReference type="PANTHER" id="PTHR32322:SF2">
    <property type="entry name" value="EAMA DOMAIN-CONTAINING PROTEIN"/>
    <property type="match status" value="1"/>
</dbReference>
<dbReference type="Proteomes" id="UP000180175">
    <property type="component" value="Chromosome"/>
</dbReference>
<sequence length="311" mass="33992">MSLDRGRLVGIILVLTAAICWGVSGTVAQYLFQDHGVSVAWLVVVRLLVSGGLILGISILRQDHNVWLIWKGHWLSLFCFGIFGLLAVQYTYFAAIEASNAATATLLQYLAPAMIVVFVALKLKNLPTRTQVIAIILALVGTFLLVTHGNFRELSISGGALFWGIASAFALAFYTLQPIKLLKQYGSLVVVGWGMIIGGIGMSFFHPPWKVEGDFSASSIVAVSFVILFGTLIAFICYLESLKYLKATETSLLACAEPLSAAILSVIWLQVPFGMSEWLGAFCIMATIVILSRIKEEKKQIPSLMKERKRA</sequence>
<evidence type="ECO:0000256" key="2">
    <source>
        <dbReference type="ARBA" id="ARBA00007362"/>
    </source>
</evidence>
<reference evidence="9" key="4">
    <citation type="submission" date="2020-10" db="EMBL/GenBank/DDBJ databases">
        <authorList>
            <person name="Bassil N.M."/>
            <person name="Lloyd J.R."/>
        </authorList>
    </citation>
    <scope>NUCLEOTIDE SEQUENCE</scope>
    <source>
        <strain evidence="9">NB2006</strain>
    </source>
</reference>
<keyword evidence="10" id="KW-1185">Reference proteome</keyword>
<accession>A0A1S2LI58</accession>
<dbReference type="InterPro" id="IPR037185">
    <property type="entry name" value="EmrE-like"/>
</dbReference>
<keyword evidence="5 6" id="KW-0472">Membrane</keyword>
<evidence type="ECO:0000256" key="4">
    <source>
        <dbReference type="ARBA" id="ARBA00022989"/>
    </source>
</evidence>
<feature type="domain" description="EamA" evidence="7">
    <location>
        <begin position="9"/>
        <end position="146"/>
    </location>
</feature>
<comment type="similarity">
    <text evidence="2">Belongs to the EamA transporter family.</text>
</comment>
<feature type="transmembrane region" description="Helical" evidence="6">
    <location>
        <begin position="101"/>
        <end position="121"/>
    </location>
</feature>
<protein>
    <submittedName>
        <fullName evidence="8">EamA family transporter</fullName>
    </submittedName>
</protein>
<dbReference type="EMBL" id="CP063356">
    <property type="protein sequence ID" value="QOY35550.1"/>
    <property type="molecule type" value="Genomic_DNA"/>
</dbReference>
<reference evidence="9 10" key="2">
    <citation type="journal article" date="2017" name="Genome Announc.">
        <title>Draft Genome Sequences of Four Alkaliphilic Bacteria Belonging to the Anaerobacillus Genus.</title>
        <authorList>
            <person name="Bassil N.M."/>
            <person name="Lloyd J.R."/>
        </authorList>
    </citation>
    <scope>NUCLEOTIDE SEQUENCE [LARGE SCALE GENOMIC DNA]</scope>
    <source>
        <strain evidence="9 10">NB2006</strain>
    </source>
</reference>
<name>A0A1S2LI58_9BACI</name>
<gene>
    <name evidence="9" type="ORF">AWH56_023200</name>
    <name evidence="8" type="ORF">AWH56_14690</name>
</gene>
<dbReference type="InterPro" id="IPR050638">
    <property type="entry name" value="AA-Vitamin_Transporters"/>
</dbReference>
<keyword evidence="3 6" id="KW-0812">Transmembrane</keyword>
<reference evidence="8 10" key="1">
    <citation type="submission" date="2016-10" db="EMBL/GenBank/DDBJ databases">
        <title>Draft genome sequences of four alkaliphilic bacteria belonging to the Anaerobacillus genus.</title>
        <authorList>
            <person name="Bassil N.M."/>
            <person name="Lloyd J.R."/>
        </authorList>
    </citation>
    <scope>NUCLEOTIDE SEQUENCE [LARGE SCALE GENOMIC DNA]</scope>
    <source>
        <strain evidence="8 10">NB2006</strain>
    </source>
</reference>
<feature type="transmembrane region" description="Helical" evidence="6">
    <location>
        <begin position="72"/>
        <end position="95"/>
    </location>
</feature>
<evidence type="ECO:0000313" key="8">
    <source>
        <dbReference type="EMBL" id="OIJ12209.1"/>
    </source>
</evidence>
<feature type="transmembrane region" description="Helical" evidence="6">
    <location>
        <begin position="217"/>
        <end position="239"/>
    </location>
</feature>
<evidence type="ECO:0000256" key="5">
    <source>
        <dbReference type="ARBA" id="ARBA00023136"/>
    </source>
</evidence>
<comment type="subcellular location">
    <subcellularLocation>
        <location evidence="1">Endomembrane system</location>
        <topology evidence="1">Multi-pass membrane protein</topology>
    </subcellularLocation>
</comment>
<evidence type="ECO:0000313" key="10">
    <source>
        <dbReference type="Proteomes" id="UP000180175"/>
    </source>
</evidence>
<reference evidence="9 10" key="3">
    <citation type="journal article" date="2019" name="Int. J. Syst. Evol. Microbiol.">
        <title>Anaerobacillus isosaccharinicus sp. nov., an alkaliphilic bacterium which degrades isosaccharinic acid.</title>
        <authorList>
            <person name="Bassil N.M."/>
            <person name="Lloyd J.R."/>
        </authorList>
    </citation>
    <scope>NUCLEOTIDE SEQUENCE [LARGE SCALE GENOMIC DNA]</scope>
    <source>
        <strain evidence="9 10">NB2006</strain>
    </source>
</reference>
<dbReference type="PANTHER" id="PTHR32322">
    <property type="entry name" value="INNER MEMBRANE TRANSPORTER"/>
    <property type="match status" value="1"/>
</dbReference>
<feature type="transmembrane region" description="Helical" evidence="6">
    <location>
        <begin position="12"/>
        <end position="32"/>
    </location>
</feature>
<keyword evidence="4 6" id="KW-1133">Transmembrane helix</keyword>
<evidence type="ECO:0000256" key="6">
    <source>
        <dbReference type="SAM" id="Phobius"/>
    </source>
</evidence>
<feature type="transmembrane region" description="Helical" evidence="6">
    <location>
        <begin position="38"/>
        <end position="60"/>
    </location>
</feature>
<feature type="transmembrane region" description="Helical" evidence="6">
    <location>
        <begin position="251"/>
        <end position="269"/>
    </location>
</feature>
<dbReference type="OrthoDB" id="9810818at2"/>
<dbReference type="EMBL" id="LQXD01000129">
    <property type="protein sequence ID" value="OIJ12209.1"/>
    <property type="molecule type" value="Genomic_DNA"/>
</dbReference>
<dbReference type="SUPFAM" id="SSF103481">
    <property type="entry name" value="Multidrug resistance efflux transporter EmrE"/>
    <property type="match status" value="2"/>
</dbReference>
<dbReference type="AlphaFoldDB" id="A0A1S2LI58"/>
<feature type="transmembrane region" description="Helical" evidence="6">
    <location>
        <begin position="133"/>
        <end position="151"/>
    </location>
</feature>
<proteinExistence type="inferred from homology"/>
<dbReference type="Pfam" id="PF00892">
    <property type="entry name" value="EamA"/>
    <property type="match status" value="2"/>
</dbReference>
<feature type="transmembrane region" description="Helical" evidence="6">
    <location>
        <begin position="157"/>
        <end position="176"/>
    </location>
</feature>
<organism evidence="8 10">
    <name type="scientific">Anaerobacillus isosaccharinicus</name>
    <dbReference type="NCBI Taxonomy" id="1532552"/>
    <lineage>
        <taxon>Bacteria</taxon>
        <taxon>Bacillati</taxon>
        <taxon>Bacillota</taxon>
        <taxon>Bacilli</taxon>
        <taxon>Bacillales</taxon>
        <taxon>Bacillaceae</taxon>
        <taxon>Anaerobacillus</taxon>
    </lineage>
</organism>
<feature type="transmembrane region" description="Helical" evidence="6">
    <location>
        <begin position="188"/>
        <end position="205"/>
    </location>
</feature>
<dbReference type="GO" id="GO:0016020">
    <property type="term" value="C:membrane"/>
    <property type="evidence" value="ECO:0007669"/>
    <property type="project" value="UniProtKB-SubCell"/>
</dbReference>
<evidence type="ECO:0000313" key="9">
    <source>
        <dbReference type="EMBL" id="QOY35550.1"/>
    </source>
</evidence>
<evidence type="ECO:0000259" key="7">
    <source>
        <dbReference type="Pfam" id="PF00892"/>
    </source>
</evidence>
<dbReference type="RefSeq" id="WP_071317786.1">
    <property type="nucleotide sequence ID" value="NZ_CP063356.2"/>
</dbReference>
<dbReference type="InterPro" id="IPR000620">
    <property type="entry name" value="EamA_dom"/>
</dbReference>
<feature type="transmembrane region" description="Helical" evidence="6">
    <location>
        <begin position="275"/>
        <end position="294"/>
    </location>
</feature>
<feature type="domain" description="EamA" evidence="7">
    <location>
        <begin position="160"/>
        <end position="292"/>
    </location>
</feature>
<evidence type="ECO:0000256" key="1">
    <source>
        <dbReference type="ARBA" id="ARBA00004127"/>
    </source>
</evidence>
<dbReference type="KEGG" id="aia:AWH56_023200"/>